<evidence type="ECO:0000313" key="3">
    <source>
        <dbReference type="EMBL" id="ARN75155.1"/>
    </source>
</evidence>
<evidence type="ECO:0000256" key="1">
    <source>
        <dbReference type="SAM" id="Phobius"/>
    </source>
</evidence>
<feature type="signal peptide" evidence="2">
    <location>
        <begin position="1"/>
        <end position="26"/>
    </location>
</feature>
<name>A0A1X9NH35_9GAMM</name>
<dbReference type="RefSeq" id="WP_085759325.1">
    <property type="nucleotide sequence ID" value="NZ_CP019343.1"/>
</dbReference>
<dbReference type="Proteomes" id="UP000193450">
    <property type="component" value="Chromosome"/>
</dbReference>
<gene>
    <name evidence="3" type="ORF">BST96_14145</name>
</gene>
<feature type="transmembrane region" description="Helical" evidence="1">
    <location>
        <begin position="162"/>
        <end position="181"/>
    </location>
</feature>
<keyword evidence="1" id="KW-1133">Transmembrane helix</keyword>
<proteinExistence type="predicted"/>
<evidence type="ECO:0008006" key="5">
    <source>
        <dbReference type="Google" id="ProtNLM"/>
    </source>
</evidence>
<dbReference type="EMBL" id="CP019343">
    <property type="protein sequence ID" value="ARN75155.1"/>
    <property type="molecule type" value="Genomic_DNA"/>
</dbReference>
<sequence length="186" mass="20945">MTQFKKTFGITLMLLSGFLFHSAAMAAAHNMEEVAGLSCEDIDFAPEMIEKYPDITKSCLDVVESKGTKYALVELELTRVSGRNVNFKFVHEDGSKSERYSIRVKPEFRAKIQGKSYRINELSKGQNLNIYLPGDRWEIHQIEEEESYAIETLAMPATASELPLIGIMGGLFVSVAGALAYRRRRQ</sequence>
<dbReference type="OrthoDB" id="5736640at2"/>
<evidence type="ECO:0000313" key="4">
    <source>
        <dbReference type="Proteomes" id="UP000193450"/>
    </source>
</evidence>
<keyword evidence="4" id="KW-1185">Reference proteome</keyword>
<dbReference type="AlphaFoldDB" id="A0A1X9NH35"/>
<protein>
    <recommendedName>
        <fullName evidence="5">LPXTG cell wall anchor domain-containing protein</fullName>
    </recommendedName>
</protein>
<organism evidence="3 4">
    <name type="scientific">Oceanicoccus sagamiensis</name>
    <dbReference type="NCBI Taxonomy" id="716816"/>
    <lineage>
        <taxon>Bacteria</taxon>
        <taxon>Pseudomonadati</taxon>
        <taxon>Pseudomonadota</taxon>
        <taxon>Gammaproteobacteria</taxon>
        <taxon>Cellvibrionales</taxon>
        <taxon>Spongiibacteraceae</taxon>
        <taxon>Oceanicoccus</taxon>
    </lineage>
</organism>
<keyword evidence="1" id="KW-0812">Transmembrane</keyword>
<keyword evidence="1" id="KW-0472">Membrane</keyword>
<feature type="chain" id="PRO_5013344669" description="LPXTG cell wall anchor domain-containing protein" evidence="2">
    <location>
        <begin position="27"/>
        <end position="186"/>
    </location>
</feature>
<keyword evidence="2" id="KW-0732">Signal</keyword>
<dbReference type="KEGG" id="osg:BST96_14145"/>
<accession>A0A1X9NH35</accession>
<reference evidence="3 4" key="1">
    <citation type="submission" date="2016-11" db="EMBL/GenBank/DDBJ databases">
        <title>Trade-off between light-utilization and light-protection in marine flavobacteria.</title>
        <authorList>
            <person name="Kumagai Y."/>
        </authorList>
    </citation>
    <scope>NUCLEOTIDE SEQUENCE [LARGE SCALE GENOMIC DNA]</scope>
    <source>
        <strain evidence="3 4">NBRC 107125</strain>
    </source>
</reference>
<evidence type="ECO:0000256" key="2">
    <source>
        <dbReference type="SAM" id="SignalP"/>
    </source>
</evidence>